<evidence type="ECO:0000313" key="2">
    <source>
        <dbReference type="Proteomes" id="UP000185557"/>
    </source>
</evidence>
<accession>A0A1U7J542</accession>
<comment type="caution">
    <text evidence="1">The sequence shown here is derived from an EMBL/GenBank/DDBJ whole genome shotgun (WGS) entry which is preliminary data.</text>
</comment>
<gene>
    <name evidence="1" type="ORF">NIES30_12140</name>
</gene>
<proteinExistence type="predicted"/>
<reference evidence="1 2" key="1">
    <citation type="submission" date="2016-11" db="EMBL/GenBank/DDBJ databases">
        <title>Draft Genome Sequences of Nine Cyanobacterial Strains from Diverse Habitats.</title>
        <authorList>
            <person name="Zhu T."/>
            <person name="Hou S."/>
            <person name="Lu X."/>
            <person name="Hess W.R."/>
        </authorList>
    </citation>
    <scope>NUCLEOTIDE SEQUENCE [LARGE SCALE GENOMIC DNA]</scope>
    <source>
        <strain evidence="1 2">NIES-30</strain>
    </source>
</reference>
<dbReference type="AlphaFoldDB" id="A0A1U7J542"/>
<evidence type="ECO:0000313" key="1">
    <source>
        <dbReference type="EMBL" id="OKH47730.1"/>
    </source>
</evidence>
<sequence>MPYDTISATVSDQAMAEIKGAIAVIQNNLPFLINLTPDERRKRFKMGDKSLAFVRNSVTTTQNNPGIVPSNFDIAELNRDYQLTVALSEVLGLLEQLTETVDDTLLAVGSESMTGSLLVYDYVKTAARHSPGLKSVADQLGERFKAMGKRRSKTSDIAA</sequence>
<dbReference type="STRING" id="549789.NIES30_12140"/>
<protein>
    <submittedName>
        <fullName evidence="1">Uncharacterized protein</fullName>
    </submittedName>
</protein>
<dbReference type="Proteomes" id="UP000185557">
    <property type="component" value="Unassembled WGS sequence"/>
</dbReference>
<keyword evidence="2" id="KW-1185">Reference proteome</keyword>
<name>A0A1U7J542_9CYAN</name>
<dbReference type="EMBL" id="MRCG01000008">
    <property type="protein sequence ID" value="OKH47730.1"/>
    <property type="molecule type" value="Genomic_DNA"/>
</dbReference>
<dbReference type="OrthoDB" id="5952844at2"/>
<dbReference type="RefSeq" id="WP_073608689.1">
    <property type="nucleotide sequence ID" value="NZ_MRCG01000008.1"/>
</dbReference>
<organism evidence="1 2">
    <name type="scientific">Phormidium tenue NIES-30</name>
    <dbReference type="NCBI Taxonomy" id="549789"/>
    <lineage>
        <taxon>Bacteria</taxon>
        <taxon>Bacillati</taxon>
        <taxon>Cyanobacteriota</taxon>
        <taxon>Cyanophyceae</taxon>
        <taxon>Oscillatoriophycideae</taxon>
        <taxon>Oscillatoriales</taxon>
        <taxon>Oscillatoriaceae</taxon>
        <taxon>Phormidium</taxon>
    </lineage>
</organism>